<dbReference type="EMBL" id="JAUIZM010000003">
    <property type="protein sequence ID" value="KAK1391285.1"/>
    <property type="molecule type" value="Genomic_DNA"/>
</dbReference>
<reference evidence="2" key="2">
    <citation type="submission" date="2023-05" db="EMBL/GenBank/DDBJ databases">
        <authorList>
            <person name="Schelkunov M.I."/>
        </authorList>
    </citation>
    <scope>NUCLEOTIDE SEQUENCE</scope>
    <source>
        <strain evidence="2">Hsosn_3</strain>
        <tissue evidence="2">Leaf</tissue>
    </source>
</reference>
<protein>
    <recommendedName>
        <fullName evidence="1">DUF6598 domain-containing protein</fullName>
    </recommendedName>
</protein>
<organism evidence="2 3">
    <name type="scientific">Heracleum sosnowskyi</name>
    <dbReference type="NCBI Taxonomy" id="360622"/>
    <lineage>
        <taxon>Eukaryota</taxon>
        <taxon>Viridiplantae</taxon>
        <taxon>Streptophyta</taxon>
        <taxon>Embryophyta</taxon>
        <taxon>Tracheophyta</taxon>
        <taxon>Spermatophyta</taxon>
        <taxon>Magnoliopsida</taxon>
        <taxon>eudicotyledons</taxon>
        <taxon>Gunneridae</taxon>
        <taxon>Pentapetalae</taxon>
        <taxon>asterids</taxon>
        <taxon>campanulids</taxon>
        <taxon>Apiales</taxon>
        <taxon>Apiaceae</taxon>
        <taxon>Apioideae</taxon>
        <taxon>apioid superclade</taxon>
        <taxon>Tordylieae</taxon>
        <taxon>Tordyliinae</taxon>
        <taxon>Heracleum</taxon>
    </lineage>
</organism>
<dbReference type="InterPro" id="IPR046533">
    <property type="entry name" value="DUF6598"/>
</dbReference>
<dbReference type="Proteomes" id="UP001237642">
    <property type="component" value="Unassembled WGS sequence"/>
</dbReference>
<sequence length="246" mass="26919">MKGNCGTNSRFFRDPNELPIELLEIFSISVCAYDQGDSPFSLKGKVKCFDGRGCLYIFDSDTEGVSTSGDIVKLVPDLGRGFVGSHLGIETDLKDNQGREISFGSAIYGPLTIEGNRDKRICSVIRGQNGFAAVHYTIFTDTILAKLSLEVVYNFESGGSTGCKVYGSVNTSYSNFNYSTHYAKKYYRSTLFKKKESDALKLAGGEKVPLSKSVVAVPVYGLLIVEAIVYAQNDKHSQVVKVACYL</sequence>
<dbReference type="Pfam" id="PF20241">
    <property type="entry name" value="DUF6598"/>
    <property type="match status" value="1"/>
</dbReference>
<reference evidence="2" key="1">
    <citation type="submission" date="2023-02" db="EMBL/GenBank/DDBJ databases">
        <title>Genome of toxic invasive species Heracleum sosnowskyi carries increased number of genes despite the absence of recent whole-genome duplications.</title>
        <authorList>
            <person name="Schelkunov M."/>
            <person name="Shtratnikova V."/>
            <person name="Makarenko M."/>
            <person name="Klepikova A."/>
            <person name="Omelchenko D."/>
            <person name="Novikova G."/>
            <person name="Obukhova E."/>
            <person name="Bogdanov V."/>
            <person name="Penin A."/>
            <person name="Logacheva M."/>
        </authorList>
    </citation>
    <scope>NUCLEOTIDE SEQUENCE</scope>
    <source>
        <strain evidence="2">Hsosn_3</strain>
        <tissue evidence="2">Leaf</tissue>
    </source>
</reference>
<gene>
    <name evidence="2" type="ORF">POM88_010341</name>
</gene>
<proteinExistence type="predicted"/>
<evidence type="ECO:0000313" key="3">
    <source>
        <dbReference type="Proteomes" id="UP001237642"/>
    </source>
</evidence>
<evidence type="ECO:0000259" key="1">
    <source>
        <dbReference type="Pfam" id="PF20241"/>
    </source>
</evidence>
<accession>A0AAD8IWB0</accession>
<dbReference type="AlphaFoldDB" id="A0AAD8IWB0"/>
<name>A0AAD8IWB0_9APIA</name>
<feature type="domain" description="DUF6598" evidence="1">
    <location>
        <begin position="22"/>
        <end position="236"/>
    </location>
</feature>
<comment type="caution">
    <text evidence="2">The sequence shown here is derived from an EMBL/GenBank/DDBJ whole genome shotgun (WGS) entry which is preliminary data.</text>
</comment>
<evidence type="ECO:0000313" key="2">
    <source>
        <dbReference type="EMBL" id="KAK1391285.1"/>
    </source>
</evidence>
<keyword evidence="3" id="KW-1185">Reference proteome</keyword>